<dbReference type="EMBL" id="JADWDJ010000007">
    <property type="protein sequence ID" value="KAG5278053.1"/>
    <property type="molecule type" value="Genomic_DNA"/>
</dbReference>
<reference evidence="3" key="1">
    <citation type="submission" date="2020-10" db="EMBL/GenBank/DDBJ databases">
        <title>Chromosome-scale genome assembly of the Allis shad, Alosa alosa.</title>
        <authorList>
            <person name="Margot Z."/>
            <person name="Christophe K."/>
            <person name="Cabau C."/>
            <person name="Louis A."/>
            <person name="Berthelot C."/>
            <person name="Parey E."/>
            <person name="Roest Crollius H."/>
            <person name="Montfort J."/>
            <person name="Robinson-Rechavi M."/>
            <person name="Bucao C."/>
            <person name="Bouchez O."/>
            <person name="Gislard M."/>
            <person name="Lluch J."/>
            <person name="Milhes M."/>
            <person name="Lampietro C."/>
            <person name="Lopez Roques C."/>
            <person name="Donnadieu C."/>
            <person name="Braasch I."/>
            <person name="Desvignes T."/>
            <person name="Postlethwait J."/>
            <person name="Bobe J."/>
            <person name="Guiguen Y."/>
        </authorList>
    </citation>
    <scope>NUCLEOTIDE SEQUENCE</scope>
    <source>
        <strain evidence="3">M-15738</strain>
        <tissue evidence="3">Blood</tissue>
    </source>
</reference>
<dbReference type="SMART" id="SM00408">
    <property type="entry name" value="IGc2"/>
    <property type="match status" value="3"/>
</dbReference>
<accession>A0AAV6GSC3</accession>
<dbReference type="Pfam" id="PF13927">
    <property type="entry name" value="Ig_3"/>
    <property type="match status" value="3"/>
</dbReference>
<comment type="caution">
    <text evidence="3">The sequence shown here is derived from an EMBL/GenBank/DDBJ whole genome shotgun (WGS) entry which is preliminary data.</text>
</comment>
<keyword evidence="4" id="KW-1185">Reference proteome</keyword>
<dbReference type="Gene3D" id="2.60.40.10">
    <property type="entry name" value="Immunoglobulins"/>
    <property type="match status" value="4"/>
</dbReference>
<protein>
    <recommendedName>
        <fullName evidence="2">Ig-like domain-containing protein</fullName>
    </recommendedName>
</protein>
<evidence type="ECO:0000256" key="1">
    <source>
        <dbReference type="SAM" id="Phobius"/>
    </source>
</evidence>
<dbReference type="SUPFAM" id="SSF48726">
    <property type="entry name" value="Immunoglobulin"/>
    <property type="match status" value="3"/>
</dbReference>
<evidence type="ECO:0000313" key="4">
    <source>
        <dbReference type="Proteomes" id="UP000823561"/>
    </source>
</evidence>
<dbReference type="InterPro" id="IPR013783">
    <property type="entry name" value="Ig-like_fold"/>
</dbReference>
<sequence length="520" mass="56916">MSCSYTYPSYLRVKETFWTNQYKYSVNSDLSKNVIYKQRVTLDSKNKHREGSLNMIQLTKADQQYQYYCRITTNVDNQKMTGIPGISLKITDLQIVSTSEERVTEGDHVTLTCNTTCTLTGSPSFIWSKDGRPVERNIINNQLQLHPVSREDEGNYTCAVRGHEGLPSPRYRLQVMYPPKNTTIVSAPSGEITVGTRVTLTCMSEADPPVHTYTWIKKSGAVELKSGKENTLTFSKIRSEDSGEYLCRADNTIGHQNSPAVSIKVLYPPNNTTIVSDPSGEIPDGGNVTLTCMSEADPPVHTYTWIKKSGAVELKSGKENTLTFSKIRSEDSGEYLCRAANRIGHQDSSAVPVQVLSMSHDRTILIAVLAGVAVCVGVALLCVMCRLRQSKNVPTNSNRTPGDENHQDDDVLYATIDFKRSGQSRAAGHLNVAAAGGAEDDVQYSTIQPHGSTQTAGGAEDDVQYSTIQPHGSRQTAGAQGDDDVQYSSVHFKKAAGVKGSPDQPEGELSVIYSSVHMRA</sequence>
<dbReference type="InterPro" id="IPR003598">
    <property type="entry name" value="Ig_sub2"/>
</dbReference>
<name>A0AAV6GSC3_9TELE</name>
<dbReference type="Proteomes" id="UP000823561">
    <property type="component" value="Chromosome 7"/>
</dbReference>
<feature type="transmembrane region" description="Helical" evidence="1">
    <location>
        <begin position="364"/>
        <end position="383"/>
    </location>
</feature>
<dbReference type="AlphaFoldDB" id="A0AAV6GSC3"/>
<feature type="domain" description="Ig-like" evidence="2">
    <location>
        <begin position="269"/>
        <end position="357"/>
    </location>
</feature>
<dbReference type="PROSITE" id="PS50835">
    <property type="entry name" value="IG_LIKE"/>
    <property type="match status" value="3"/>
</dbReference>
<gene>
    <name evidence="3" type="ORF">AALO_G00094670</name>
</gene>
<dbReference type="CDD" id="cd00096">
    <property type="entry name" value="Ig"/>
    <property type="match status" value="2"/>
</dbReference>
<dbReference type="PANTHER" id="PTHR46013">
    <property type="entry name" value="VASCULAR CELL ADHESION MOLECULE 1"/>
    <property type="match status" value="1"/>
</dbReference>
<evidence type="ECO:0000313" key="3">
    <source>
        <dbReference type="EMBL" id="KAG5278053.1"/>
    </source>
</evidence>
<evidence type="ECO:0000259" key="2">
    <source>
        <dbReference type="PROSITE" id="PS50835"/>
    </source>
</evidence>
<dbReference type="SMART" id="SM00409">
    <property type="entry name" value="IG"/>
    <property type="match status" value="3"/>
</dbReference>
<keyword evidence="1" id="KW-0812">Transmembrane</keyword>
<dbReference type="InterPro" id="IPR036179">
    <property type="entry name" value="Ig-like_dom_sf"/>
</dbReference>
<keyword evidence="1" id="KW-1133">Transmembrane helix</keyword>
<keyword evidence="1" id="KW-0472">Membrane</keyword>
<dbReference type="InterPro" id="IPR007110">
    <property type="entry name" value="Ig-like_dom"/>
</dbReference>
<dbReference type="PANTHER" id="PTHR46013:SF4">
    <property type="entry name" value="B-CELL RECEPTOR CD22-RELATED"/>
    <property type="match status" value="1"/>
</dbReference>
<proteinExistence type="predicted"/>
<feature type="domain" description="Ig-like" evidence="2">
    <location>
        <begin position="84"/>
        <end position="174"/>
    </location>
</feature>
<dbReference type="InterPro" id="IPR003599">
    <property type="entry name" value="Ig_sub"/>
</dbReference>
<feature type="domain" description="Ig-like" evidence="2">
    <location>
        <begin position="179"/>
        <end position="262"/>
    </location>
</feature>
<organism evidence="3 4">
    <name type="scientific">Alosa alosa</name>
    <name type="common">allis shad</name>
    <dbReference type="NCBI Taxonomy" id="278164"/>
    <lineage>
        <taxon>Eukaryota</taxon>
        <taxon>Metazoa</taxon>
        <taxon>Chordata</taxon>
        <taxon>Craniata</taxon>
        <taxon>Vertebrata</taxon>
        <taxon>Euteleostomi</taxon>
        <taxon>Actinopterygii</taxon>
        <taxon>Neopterygii</taxon>
        <taxon>Teleostei</taxon>
        <taxon>Clupei</taxon>
        <taxon>Clupeiformes</taxon>
        <taxon>Clupeoidei</taxon>
        <taxon>Clupeidae</taxon>
        <taxon>Alosa</taxon>
    </lineage>
</organism>